<evidence type="ECO:0000313" key="2">
    <source>
        <dbReference type="Proteomes" id="UP001283361"/>
    </source>
</evidence>
<evidence type="ECO:0000313" key="1">
    <source>
        <dbReference type="EMBL" id="KAK3763774.1"/>
    </source>
</evidence>
<gene>
    <name evidence="1" type="ORF">RRG08_065738</name>
</gene>
<proteinExistence type="predicted"/>
<dbReference type="EMBL" id="JAWDGP010004501">
    <property type="protein sequence ID" value="KAK3763774.1"/>
    <property type="molecule type" value="Genomic_DNA"/>
</dbReference>
<accession>A0AAE0Z6G9</accession>
<organism evidence="1 2">
    <name type="scientific">Elysia crispata</name>
    <name type="common">lettuce slug</name>
    <dbReference type="NCBI Taxonomy" id="231223"/>
    <lineage>
        <taxon>Eukaryota</taxon>
        <taxon>Metazoa</taxon>
        <taxon>Spiralia</taxon>
        <taxon>Lophotrochozoa</taxon>
        <taxon>Mollusca</taxon>
        <taxon>Gastropoda</taxon>
        <taxon>Heterobranchia</taxon>
        <taxon>Euthyneura</taxon>
        <taxon>Panpulmonata</taxon>
        <taxon>Sacoglossa</taxon>
        <taxon>Placobranchoidea</taxon>
        <taxon>Plakobranchidae</taxon>
        <taxon>Elysia</taxon>
    </lineage>
</organism>
<dbReference type="Proteomes" id="UP001283361">
    <property type="component" value="Unassembled WGS sequence"/>
</dbReference>
<comment type="caution">
    <text evidence="1">The sequence shown here is derived from an EMBL/GenBank/DDBJ whole genome shotgun (WGS) entry which is preliminary data.</text>
</comment>
<protein>
    <submittedName>
        <fullName evidence="1">Uncharacterized protein</fullName>
    </submittedName>
</protein>
<sequence length="69" mass="7875">MTISKVNLEMSLGTNQISPLQEETRPIDKTNRNIKASPSLISTLVLQVWRLRLEILMRPTQELEEGLSL</sequence>
<name>A0AAE0Z6G9_9GAST</name>
<reference evidence="1" key="1">
    <citation type="journal article" date="2023" name="G3 (Bethesda)">
        <title>A reference genome for the long-term kleptoplast-retaining sea slug Elysia crispata morphotype clarki.</title>
        <authorList>
            <person name="Eastman K.E."/>
            <person name="Pendleton A.L."/>
            <person name="Shaikh M.A."/>
            <person name="Suttiyut T."/>
            <person name="Ogas R."/>
            <person name="Tomko P."/>
            <person name="Gavelis G."/>
            <person name="Widhalm J.R."/>
            <person name="Wisecaver J.H."/>
        </authorList>
    </citation>
    <scope>NUCLEOTIDE SEQUENCE</scope>
    <source>
        <strain evidence="1">ECLA1</strain>
    </source>
</reference>
<dbReference type="AlphaFoldDB" id="A0AAE0Z6G9"/>
<keyword evidence="2" id="KW-1185">Reference proteome</keyword>